<dbReference type="Gene3D" id="1.20.1270.60">
    <property type="entry name" value="Arfaptin homology (AH) domain/BAR domain"/>
    <property type="match status" value="1"/>
</dbReference>
<evidence type="ECO:0000259" key="3">
    <source>
        <dbReference type="PROSITE" id="PS50003"/>
    </source>
</evidence>
<dbReference type="SMART" id="SM00233">
    <property type="entry name" value="PH"/>
    <property type="match status" value="1"/>
</dbReference>
<dbReference type="EMBL" id="PJQD01000021">
    <property type="protein sequence ID" value="POY74782.1"/>
    <property type="molecule type" value="Genomic_DNA"/>
</dbReference>
<keyword evidence="1" id="KW-0597">Phosphoprotein</keyword>
<dbReference type="AlphaFoldDB" id="A0A2S5BDD0"/>
<dbReference type="PROSITE" id="PS50003">
    <property type="entry name" value="PH_DOMAIN"/>
    <property type="match status" value="1"/>
</dbReference>
<protein>
    <recommendedName>
        <fullName evidence="3">PH domain-containing protein</fullName>
    </recommendedName>
</protein>
<comment type="caution">
    <text evidence="4">The sequence shown here is derived from an EMBL/GenBank/DDBJ whole genome shotgun (WGS) entry which is preliminary data.</text>
</comment>
<feature type="compositionally biased region" description="Basic and acidic residues" evidence="2">
    <location>
        <begin position="660"/>
        <end position="673"/>
    </location>
</feature>
<dbReference type="Pfam" id="PF20400">
    <property type="entry name" value="BAR_4"/>
    <property type="match status" value="1"/>
</dbReference>
<feature type="region of interest" description="Disordered" evidence="2">
    <location>
        <begin position="1"/>
        <end position="41"/>
    </location>
</feature>
<dbReference type="OrthoDB" id="2538160at2759"/>
<organism evidence="4 5">
    <name type="scientific">Rhodotorula taiwanensis</name>
    <dbReference type="NCBI Taxonomy" id="741276"/>
    <lineage>
        <taxon>Eukaryota</taxon>
        <taxon>Fungi</taxon>
        <taxon>Dikarya</taxon>
        <taxon>Basidiomycota</taxon>
        <taxon>Pucciniomycotina</taxon>
        <taxon>Microbotryomycetes</taxon>
        <taxon>Sporidiobolales</taxon>
        <taxon>Sporidiobolaceae</taxon>
        <taxon>Rhodotorula</taxon>
    </lineage>
</organism>
<dbReference type="SUPFAM" id="SSF103657">
    <property type="entry name" value="BAR/IMD domain-like"/>
    <property type="match status" value="1"/>
</dbReference>
<evidence type="ECO:0000256" key="2">
    <source>
        <dbReference type="SAM" id="MobiDB-lite"/>
    </source>
</evidence>
<dbReference type="PANTHER" id="PTHR31941:SF1">
    <property type="entry name" value="CYTOSKELETAL SIGNALING PROTEIN SLM1"/>
    <property type="match status" value="1"/>
</dbReference>
<dbReference type="PANTHER" id="PTHR31941">
    <property type="entry name" value="CYTOSKELETAL SIGNALING PROTEIN SLM1"/>
    <property type="match status" value="1"/>
</dbReference>
<proteinExistence type="predicted"/>
<feature type="compositionally biased region" description="Polar residues" evidence="2">
    <location>
        <begin position="1"/>
        <end position="11"/>
    </location>
</feature>
<feature type="region of interest" description="Disordered" evidence="2">
    <location>
        <begin position="635"/>
        <end position="686"/>
    </location>
</feature>
<dbReference type="Gene3D" id="2.30.29.30">
    <property type="entry name" value="Pleckstrin-homology domain (PH domain)/Phosphotyrosine-binding domain (PTB)"/>
    <property type="match status" value="1"/>
</dbReference>
<name>A0A2S5BDD0_9BASI</name>
<dbReference type="InterPro" id="IPR046869">
    <property type="entry name" value="SLM1/RGC1-like_PH"/>
</dbReference>
<keyword evidence="5" id="KW-1185">Reference proteome</keyword>
<feature type="domain" description="PH" evidence="3">
    <location>
        <begin position="317"/>
        <end position="434"/>
    </location>
</feature>
<dbReference type="InterPro" id="IPR011993">
    <property type="entry name" value="PH-like_dom_sf"/>
</dbReference>
<dbReference type="InterPro" id="IPR046868">
    <property type="entry name" value="BAR_4"/>
</dbReference>
<evidence type="ECO:0000256" key="1">
    <source>
        <dbReference type="ARBA" id="ARBA00022553"/>
    </source>
</evidence>
<evidence type="ECO:0000313" key="4">
    <source>
        <dbReference type="EMBL" id="POY74782.1"/>
    </source>
</evidence>
<gene>
    <name evidence="4" type="ORF">BMF94_2055</name>
</gene>
<feature type="region of interest" description="Disordered" evidence="2">
    <location>
        <begin position="433"/>
        <end position="456"/>
    </location>
</feature>
<sequence length="686" mass="73700">MLKRSATSRSTRLPVVDATAPHTSESRSPPHDPVAPGEGIPKPTDVLIARLSELKRLAKSLAQYYATLQHGHQTHGETLTKLAQGETLRLPWLEQSLFLPATGAPAGEGGWAELVGQLKTGTGQEAEDHLELARITSTEVVEPLKQLRVTIKGFIADFEKHINPLLQEVAKSREQSFGKIQALTTAVGAYTNSPLTVSAEQDPLVLRAGTEAQMREQVVKENELLAVVKQWQNKSKDFEFDAFGKIAQAVSTWETESLKRFDTTRAHARDISARLDRANPEIEWNHFVSLNYLLPEDVPTRNPDAVDFPEKDHASTRPIKQGVLERKKRVVKSWKEAYFVLSAAGFLHEYPDSTTSLASPSVSLFLPNCVVTQLTTPDGKDRHATFTISGRQSTNSGTMRGAFGMQHSDMSRSYRARSHAEALGWWTEIAKHSKTPPEPEQLSAEERQGPAPTAVQRAGLPNEDAEALPATAVGADAAEPVAVAAGSGAVMASVPEQARAPLPTAWHDAVVPATDALASSHGPGIARTVPIVHDHAAHDTTATPSAVEPASFMRLNEPATTHSPVTASSVQQTPPPLLSVPSYSTTAPVHAREAVPSHGEIAPASVMSQALPETAPAIPPSNGIVLAPQAASTQPATSAAVPPPPRRAVVEESSPVMVDSHAKTDQHAEREAKLPGWLKFGKKKRG</sequence>
<dbReference type="InterPro" id="IPR001849">
    <property type="entry name" value="PH_domain"/>
</dbReference>
<accession>A0A2S5BDD0</accession>
<evidence type="ECO:0000313" key="5">
    <source>
        <dbReference type="Proteomes" id="UP000237144"/>
    </source>
</evidence>
<dbReference type="Proteomes" id="UP000237144">
    <property type="component" value="Unassembled WGS sequence"/>
</dbReference>
<dbReference type="SUPFAM" id="SSF50729">
    <property type="entry name" value="PH domain-like"/>
    <property type="match status" value="1"/>
</dbReference>
<dbReference type="Pfam" id="PF20399">
    <property type="entry name" value="PH_20"/>
    <property type="match status" value="1"/>
</dbReference>
<dbReference type="InterPro" id="IPR027267">
    <property type="entry name" value="AH/BAR_dom_sf"/>
</dbReference>
<reference evidence="4 5" key="1">
    <citation type="journal article" date="2018" name="Front. Microbiol.">
        <title>Prospects for Fungal Bioremediation of Acidic Radioactive Waste Sites: Characterization and Genome Sequence of Rhodotorula taiwanensis MD1149.</title>
        <authorList>
            <person name="Tkavc R."/>
            <person name="Matrosova V.Y."/>
            <person name="Grichenko O.E."/>
            <person name="Gostincar C."/>
            <person name="Volpe R.P."/>
            <person name="Klimenkova P."/>
            <person name="Gaidamakova E.K."/>
            <person name="Zhou C.E."/>
            <person name="Stewart B.J."/>
            <person name="Lyman M.G."/>
            <person name="Malfatti S.A."/>
            <person name="Rubinfeld B."/>
            <person name="Courtot M."/>
            <person name="Singh J."/>
            <person name="Dalgard C.L."/>
            <person name="Hamilton T."/>
            <person name="Frey K.G."/>
            <person name="Gunde-Cimerman N."/>
            <person name="Dugan L."/>
            <person name="Daly M.J."/>
        </authorList>
    </citation>
    <scope>NUCLEOTIDE SEQUENCE [LARGE SCALE GENOMIC DNA]</scope>
    <source>
        <strain evidence="4 5">MD1149</strain>
    </source>
</reference>